<dbReference type="AlphaFoldDB" id="A0A7W8HJN1"/>
<comment type="caution">
    <text evidence="7">The sequence shown here is derived from an EMBL/GenBank/DDBJ whole genome shotgun (WGS) entry which is preliminary data.</text>
</comment>
<evidence type="ECO:0000313" key="7">
    <source>
        <dbReference type="EMBL" id="MBB5273112.1"/>
    </source>
</evidence>
<feature type="transmembrane region" description="Helical" evidence="6">
    <location>
        <begin position="118"/>
        <end position="140"/>
    </location>
</feature>
<evidence type="ECO:0000256" key="5">
    <source>
        <dbReference type="ARBA" id="ARBA00023136"/>
    </source>
</evidence>
<dbReference type="PANTHER" id="PTHR30086">
    <property type="entry name" value="ARGININE EXPORTER PROTEIN ARGO"/>
    <property type="match status" value="1"/>
</dbReference>
<dbReference type="Proteomes" id="UP000532440">
    <property type="component" value="Unassembled WGS sequence"/>
</dbReference>
<comment type="subcellular location">
    <subcellularLocation>
        <location evidence="1">Cell membrane</location>
        <topology evidence="1">Multi-pass membrane protein</topology>
    </subcellularLocation>
</comment>
<keyword evidence="5 6" id="KW-0472">Membrane</keyword>
<dbReference type="PIRSF" id="PIRSF006324">
    <property type="entry name" value="LeuE"/>
    <property type="match status" value="1"/>
</dbReference>
<evidence type="ECO:0000256" key="6">
    <source>
        <dbReference type="SAM" id="Phobius"/>
    </source>
</evidence>
<reference evidence="7 8" key="1">
    <citation type="submission" date="2020-08" db="EMBL/GenBank/DDBJ databases">
        <title>Genomic Encyclopedia of Type Strains, Phase IV (KMG-IV): sequencing the most valuable type-strain genomes for metagenomic binning, comparative biology and taxonomic classification.</title>
        <authorList>
            <person name="Goeker M."/>
        </authorList>
    </citation>
    <scope>NUCLEOTIDE SEQUENCE [LARGE SCALE GENOMIC DNA]</scope>
    <source>
        <strain evidence="7 8">DSM 29781</strain>
    </source>
</reference>
<dbReference type="EMBL" id="JACHGB010000006">
    <property type="protein sequence ID" value="MBB5273112.1"/>
    <property type="molecule type" value="Genomic_DNA"/>
</dbReference>
<keyword evidence="2" id="KW-1003">Cell membrane</keyword>
<dbReference type="GO" id="GO:0005886">
    <property type="term" value="C:plasma membrane"/>
    <property type="evidence" value="ECO:0007669"/>
    <property type="project" value="UniProtKB-SubCell"/>
</dbReference>
<evidence type="ECO:0000256" key="3">
    <source>
        <dbReference type="ARBA" id="ARBA00022692"/>
    </source>
</evidence>
<keyword evidence="8" id="KW-1185">Reference proteome</keyword>
<dbReference type="GO" id="GO:0015171">
    <property type="term" value="F:amino acid transmembrane transporter activity"/>
    <property type="evidence" value="ECO:0007669"/>
    <property type="project" value="TreeGrafter"/>
</dbReference>
<accession>A0A7W8HJN1</accession>
<evidence type="ECO:0000256" key="1">
    <source>
        <dbReference type="ARBA" id="ARBA00004651"/>
    </source>
</evidence>
<evidence type="ECO:0000256" key="4">
    <source>
        <dbReference type="ARBA" id="ARBA00022989"/>
    </source>
</evidence>
<name>A0A7W8HJN1_9BURK</name>
<proteinExistence type="predicted"/>
<sequence length="213" mass="22040">MSTDLLLTLPQATAFLGAALLVALAPGPDNLMVLSLGMARGRRAGMAFGLGCALGCLNHTLLAAIGVSALIAASPLAFTALRIAGGVYLVWLGIQALRNARPVGAPAAQVRQESAGRLFTKGLVANAINPKVILFFLAFLPQFVDGARGGAAWQILQLGLLFTLTSVLVFGAIGWFAGGIGERLARRPAIGTWLDRSAGLVFVALGVRLLAVR</sequence>
<evidence type="ECO:0000313" key="8">
    <source>
        <dbReference type="Proteomes" id="UP000532440"/>
    </source>
</evidence>
<organism evidence="7 8">
    <name type="scientific">Quisquiliibacterium transsilvanicum</name>
    <dbReference type="NCBI Taxonomy" id="1549638"/>
    <lineage>
        <taxon>Bacteria</taxon>
        <taxon>Pseudomonadati</taxon>
        <taxon>Pseudomonadota</taxon>
        <taxon>Betaproteobacteria</taxon>
        <taxon>Burkholderiales</taxon>
        <taxon>Burkholderiaceae</taxon>
        <taxon>Quisquiliibacterium</taxon>
    </lineage>
</organism>
<dbReference type="RefSeq" id="WP_183969396.1">
    <property type="nucleotide sequence ID" value="NZ_BAABEW010000024.1"/>
</dbReference>
<feature type="transmembrane region" description="Helical" evidence="6">
    <location>
        <begin position="160"/>
        <end position="181"/>
    </location>
</feature>
<protein>
    <submittedName>
        <fullName evidence="7">Threonine/homoserine/homoserine lactone efflux protein</fullName>
    </submittedName>
</protein>
<dbReference type="Pfam" id="PF01810">
    <property type="entry name" value="LysE"/>
    <property type="match status" value="1"/>
</dbReference>
<keyword evidence="3 6" id="KW-0812">Transmembrane</keyword>
<feature type="transmembrane region" description="Helical" evidence="6">
    <location>
        <begin position="46"/>
        <end position="71"/>
    </location>
</feature>
<dbReference type="PANTHER" id="PTHR30086:SF20">
    <property type="entry name" value="ARGININE EXPORTER PROTEIN ARGO-RELATED"/>
    <property type="match status" value="1"/>
</dbReference>
<gene>
    <name evidence="7" type="ORF">HNQ70_003140</name>
</gene>
<evidence type="ECO:0000256" key="2">
    <source>
        <dbReference type="ARBA" id="ARBA00022475"/>
    </source>
</evidence>
<feature type="transmembrane region" description="Helical" evidence="6">
    <location>
        <begin position="77"/>
        <end position="97"/>
    </location>
</feature>
<keyword evidence="4 6" id="KW-1133">Transmembrane helix</keyword>
<dbReference type="InterPro" id="IPR001123">
    <property type="entry name" value="LeuE-type"/>
</dbReference>